<evidence type="ECO:0000256" key="6">
    <source>
        <dbReference type="PROSITE-ProRule" id="PRU00433"/>
    </source>
</evidence>
<organism evidence="8 9">
    <name type="scientific">Hyphococcus aureus</name>
    <dbReference type="NCBI Taxonomy" id="2666033"/>
    <lineage>
        <taxon>Bacteria</taxon>
        <taxon>Pseudomonadati</taxon>
        <taxon>Pseudomonadota</taxon>
        <taxon>Alphaproteobacteria</taxon>
        <taxon>Parvularculales</taxon>
        <taxon>Parvularculaceae</taxon>
        <taxon>Hyphococcus</taxon>
    </lineage>
</organism>
<dbReference type="InterPro" id="IPR036909">
    <property type="entry name" value="Cyt_c-like_dom_sf"/>
</dbReference>
<gene>
    <name evidence="8" type="ORF">ACFMB1_02425</name>
</gene>
<feature type="domain" description="Cytochrome c" evidence="7">
    <location>
        <begin position="189"/>
        <end position="279"/>
    </location>
</feature>
<dbReference type="InterPro" id="IPR051811">
    <property type="entry name" value="Cytochrome_c550/c551-like"/>
</dbReference>
<evidence type="ECO:0000256" key="5">
    <source>
        <dbReference type="ARBA" id="ARBA00023004"/>
    </source>
</evidence>
<dbReference type="PROSITE" id="PS51007">
    <property type="entry name" value="CYTC"/>
    <property type="match status" value="2"/>
</dbReference>
<keyword evidence="9" id="KW-1185">Reference proteome</keyword>
<accession>A0ABW1KRF8</accession>
<dbReference type="InterPro" id="IPR009056">
    <property type="entry name" value="Cyt_c-like_dom"/>
</dbReference>
<evidence type="ECO:0000256" key="1">
    <source>
        <dbReference type="ARBA" id="ARBA00022448"/>
    </source>
</evidence>
<dbReference type="EMBL" id="JBHPON010000001">
    <property type="protein sequence ID" value="MFC6034379.1"/>
    <property type="molecule type" value="Genomic_DNA"/>
</dbReference>
<dbReference type="RefSeq" id="WP_379880301.1">
    <property type="nucleotide sequence ID" value="NZ_JBHPON010000001.1"/>
</dbReference>
<evidence type="ECO:0000259" key="7">
    <source>
        <dbReference type="PROSITE" id="PS51007"/>
    </source>
</evidence>
<evidence type="ECO:0000256" key="4">
    <source>
        <dbReference type="ARBA" id="ARBA00022982"/>
    </source>
</evidence>
<comment type="caution">
    <text evidence="8">The sequence shown here is derived from an EMBL/GenBank/DDBJ whole genome shotgun (WGS) entry which is preliminary data.</text>
</comment>
<feature type="domain" description="Cytochrome c" evidence="7">
    <location>
        <begin position="48"/>
        <end position="144"/>
    </location>
</feature>
<name>A0ABW1KRF8_9PROT</name>
<evidence type="ECO:0000256" key="3">
    <source>
        <dbReference type="ARBA" id="ARBA00022723"/>
    </source>
</evidence>
<evidence type="ECO:0000256" key="2">
    <source>
        <dbReference type="ARBA" id="ARBA00022617"/>
    </source>
</evidence>
<keyword evidence="3 6" id="KW-0479">Metal-binding</keyword>
<keyword evidence="1" id="KW-0813">Transport</keyword>
<dbReference type="PANTHER" id="PTHR37823">
    <property type="entry name" value="CYTOCHROME C-553-LIKE"/>
    <property type="match status" value="1"/>
</dbReference>
<proteinExistence type="predicted"/>
<reference evidence="8 9" key="1">
    <citation type="submission" date="2024-09" db="EMBL/GenBank/DDBJ databases">
        <authorList>
            <person name="Zhang Z.-H."/>
        </authorList>
    </citation>
    <scope>NUCLEOTIDE SEQUENCE [LARGE SCALE GENOMIC DNA]</scope>
    <source>
        <strain evidence="8 9">HHTR114</strain>
    </source>
</reference>
<protein>
    <submittedName>
        <fullName evidence="8">C-type cytochrome</fullName>
    </submittedName>
</protein>
<dbReference type="Gene3D" id="1.10.760.10">
    <property type="entry name" value="Cytochrome c-like domain"/>
    <property type="match status" value="2"/>
</dbReference>
<keyword evidence="4" id="KW-0249">Electron transport</keyword>
<keyword evidence="5 6" id="KW-0408">Iron</keyword>
<evidence type="ECO:0000313" key="9">
    <source>
        <dbReference type="Proteomes" id="UP001596116"/>
    </source>
</evidence>
<dbReference type="SUPFAM" id="SSF46626">
    <property type="entry name" value="Cytochrome c"/>
    <property type="match status" value="2"/>
</dbReference>
<sequence>MRILIIIAAILIAAPLLGLGGVYFVSEAKLRDVTYDPAFEAPIPTDAASIEHGRHIARTRGCFGCHGQQLQGKDFDEQWDWPERAVAPNLALYAREHDVATLEAAIRQGIGANGKGLVSMPSYNFARLTDEDLAALIAFLRSAPVVEIDLPKPKLGWIARWSFATGEETHYEEWADHVPALRVDPEAEPQRALGEYLAMTMCNECHGLDLRGATLWDAVTPDLIIVSAYSRDEFEKLITTGVAMSGRELGLMRLVAPDRFPELSKEEIDALYLHLTALADEPVPEGVFWRP</sequence>
<dbReference type="Pfam" id="PF00034">
    <property type="entry name" value="Cytochrom_C"/>
    <property type="match status" value="1"/>
</dbReference>
<keyword evidence="2 6" id="KW-0349">Heme</keyword>
<dbReference type="Proteomes" id="UP001596116">
    <property type="component" value="Unassembled WGS sequence"/>
</dbReference>
<evidence type="ECO:0000313" key="8">
    <source>
        <dbReference type="EMBL" id="MFC6034379.1"/>
    </source>
</evidence>